<name>A0ABN4UVM0_9BACT</name>
<dbReference type="InterPro" id="IPR029052">
    <property type="entry name" value="Metallo-depent_PP-like"/>
</dbReference>
<keyword evidence="2" id="KW-0479">Metal-binding</keyword>
<dbReference type="InterPro" id="IPR000979">
    <property type="entry name" value="Phosphodiesterase_MJ0936/Vps29"/>
</dbReference>
<dbReference type="PANTHER" id="PTHR11124">
    <property type="entry name" value="VACUOLAR SORTING PROTEIN VPS29"/>
    <property type="match status" value="1"/>
</dbReference>
<evidence type="ECO:0000313" key="4">
    <source>
        <dbReference type="EMBL" id="APT74188.1"/>
    </source>
</evidence>
<gene>
    <name evidence="4" type="ORF">BW47_06595</name>
</gene>
<evidence type="ECO:0000256" key="1">
    <source>
        <dbReference type="ARBA" id="ARBA00008950"/>
    </source>
</evidence>
<evidence type="ECO:0000313" key="5">
    <source>
        <dbReference type="Proteomes" id="UP000185490"/>
    </source>
</evidence>
<protein>
    <recommendedName>
        <fullName evidence="2">Phosphoesterase</fullName>
        <ecNumber evidence="2">3.1.4.-</ecNumber>
    </recommendedName>
</protein>
<dbReference type="Gene3D" id="3.60.21.10">
    <property type="match status" value="1"/>
</dbReference>
<sequence>MRILVISDTHGSLKNWEKIKNIVDSVDEVFHLGDILYHGPRNPLPDGYDPKNLAEELKKTNVNYVRGNCDADVDLKVLNIQEMPKQIIEYFGNLPVYFFHGEVIEDDGFDLIAFAKKHDVKIVLHGHTHIPKIEEIEGVVVANPGSLSLPKRGFPKTYMIIDIDDKVTLTIFDLEGKEVLKKTL</sequence>
<feature type="domain" description="Calcineurin-like phosphoesterase" evidence="3">
    <location>
        <begin position="1"/>
        <end position="166"/>
    </location>
</feature>
<comment type="similarity">
    <text evidence="1 2">Belongs to the metallophosphoesterase superfamily. YfcE family.</text>
</comment>
<organism evidence="4 5">
    <name type="scientific">Thermosipho melanesiensis</name>
    <dbReference type="NCBI Taxonomy" id="46541"/>
    <lineage>
        <taxon>Bacteria</taxon>
        <taxon>Thermotogati</taxon>
        <taxon>Thermotogota</taxon>
        <taxon>Thermotogae</taxon>
        <taxon>Thermotogales</taxon>
        <taxon>Fervidobacteriaceae</taxon>
        <taxon>Thermosipho</taxon>
    </lineage>
</organism>
<dbReference type="Proteomes" id="UP000185490">
    <property type="component" value="Chromosome"/>
</dbReference>
<reference evidence="4 5" key="1">
    <citation type="submission" date="2014-02" db="EMBL/GenBank/DDBJ databases">
        <title>Diversity of Thermotogales isolates from hydrothermal vents.</title>
        <authorList>
            <person name="Haverkamp T.H.A."/>
            <person name="Lossouarn J."/>
            <person name="Geslin C."/>
            <person name="Nesbo C.L."/>
        </authorList>
    </citation>
    <scope>NUCLEOTIDE SEQUENCE [LARGE SCALE GENOMIC DNA]</scope>
    <source>
        <strain evidence="4 5">431</strain>
    </source>
</reference>
<dbReference type="NCBIfam" id="TIGR00040">
    <property type="entry name" value="yfcE"/>
    <property type="match status" value="1"/>
</dbReference>
<proteinExistence type="inferred from homology"/>
<dbReference type="EC" id="3.1.4.-" evidence="2"/>
<evidence type="ECO:0000256" key="2">
    <source>
        <dbReference type="RuleBase" id="RU362039"/>
    </source>
</evidence>
<keyword evidence="5" id="KW-1185">Reference proteome</keyword>
<dbReference type="InterPro" id="IPR024654">
    <property type="entry name" value="Calcineurin-like_PHP_lpxH"/>
</dbReference>
<dbReference type="CDD" id="cd00841">
    <property type="entry name" value="MPP_YfcE"/>
    <property type="match status" value="1"/>
</dbReference>
<dbReference type="RefSeq" id="WP_012057452.1">
    <property type="nucleotide sequence ID" value="NZ_CP007389.1"/>
</dbReference>
<accession>A0ABN4UVM0</accession>
<dbReference type="SUPFAM" id="SSF56300">
    <property type="entry name" value="Metallo-dependent phosphatases"/>
    <property type="match status" value="1"/>
</dbReference>
<dbReference type="EMBL" id="CP007389">
    <property type="protein sequence ID" value="APT74188.1"/>
    <property type="molecule type" value="Genomic_DNA"/>
</dbReference>
<dbReference type="NCBIfam" id="NF006988">
    <property type="entry name" value="PRK09453.1"/>
    <property type="match status" value="1"/>
</dbReference>
<dbReference type="InterPro" id="IPR041802">
    <property type="entry name" value="MPP_YfcE"/>
</dbReference>
<evidence type="ECO:0000259" key="3">
    <source>
        <dbReference type="Pfam" id="PF12850"/>
    </source>
</evidence>
<comment type="cofactor">
    <cofactor evidence="2">
        <name>a divalent metal cation</name>
        <dbReference type="ChEBI" id="CHEBI:60240"/>
    </cofactor>
</comment>
<dbReference type="Pfam" id="PF12850">
    <property type="entry name" value="Metallophos_2"/>
    <property type="match status" value="1"/>
</dbReference>